<sequence length="74" mass="8251">MPIPADSRQPMDAETLLPLRDRTREGLRRIRRLRKYQPRGSFTPTEIAAVDALLEIDRALGELLANARPGADAA</sequence>
<evidence type="ECO:0000313" key="1">
    <source>
        <dbReference type="EMBL" id="QJA89366.1"/>
    </source>
</evidence>
<organism evidence="1">
    <name type="scientific">viral metagenome</name>
    <dbReference type="NCBI Taxonomy" id="1070528"/>
    <lineage>
        <taxon>unclassified sequences</taxon>
        <taxon>metagenomes</taxon>
        <taxon>organismal metagenomes</taxon>
    </lineage>
</organism>
<accession>A0A6M3L3V9</accession>
<dbReference type="AlphaFoldDB" id="A0A6M3L3V9"/>
<reference evidence="1" key="1">
    <citation type="submission" date="2020-03" db="EMBL/GenBank/DDBJ databases">
        <title>The deep terrestrial virosphere.</title>
        <authorList>
            <person name="Holmfeldt K."/>
            <person name="Nilsson E."/>
            <person name="Simone D."/>
            <person name="Lopez-Fernandez M."/>
            <person name="Wu X."/>
            <person name="de Brujin I."/>
            <person name="Lundin D."/>
            <person name="Andersson A."/>
            <person name="Bertilsson S."/>
            <person name="Dopson M."/>
        </authorList>
    </citation>
    <scope>NUCLEOTIDE SEQUENCE</scope>
    <source>
        <strain evidence="1">MM415B02562</strain>
    </source>
</reference>
<name>A0A6M3L3V9_9ZZZZ</name>
<gene>
    <name evidence="1" type="ORF">MM415B02562_0009</name>
</gene>
<proteinExistence type="predicted"/>
<protein>
    <submittedName>
        <fullName evidence="1">Uncharacterized protein</fullName>
    </submittedName>
</protein>
<dbReference type="EMBL" id="MT142841">
    <property type="protein sequence ID" value="QJA89366.1"/>
    <property type="molecule type" value="Genomic_DNA"/>
</dbReference>